<reference evidence="2 3" key="1">
    <citation type="journal article" date="2011" name="Stand. Genomic Sci.">
        <title>Complete genome sequence of Parvibaculum lavamentivorans type strain (DS-1(T)).</title>
        <authorList>
            <person name="Schleheck D."/>
            <person name="Weiss M."/>
            <person name="Pitluck S."/>
            <person name="Bruce D."/>
            <person name="Land M.L."/>
            <person name="Han S."/>
            <person name="Saunders E."/>
            <person name="Tapia R."/>
            <person name="Detter C."/>
            <person name="Brettin T."/>
            <person name="Han J."/>
            <person name="Woyke T."/>
            <person name="Goodwin L."/>
            <person name="Pennacchio L."/>
            <person name="Nolan M."/>
            <person name="Cook A.M."/>
            <person name="Kjelleberg S."/>
            <person name="Thomas T."/>
        </authorList>
    </citation>
    <scope>NUCLEOTIDE SEQUENCE [LARGE SCALE GENOMIC DNA]</scope>
    <source>
        <strain evidence="3">DS-1 / DSM 13023 / NCIMB 13966</strain>
    </source>
</reference>
<dbReference type="STRING" id="402881.Plav_3344"/>
<dbReference type="InterPro" id="IPR029044">
    <property type="entry name" value="Nucleotide-diphossugar_trans"/>
</dbReference>
<proteinExistence type="predicted"/>
<dbReference type="AlphaFoldDB" id="A7HYG5"/>
<keyword evidence="2" id="KW-0808">Transferase</keyword>
<dbReference type="GO" id="GO:0016740">
    <property type="term" value="F:transferase activity"/>
    <property type="evidence" value="ECO:0007669"/>
    <property type="project" value="UniProtKB-KW"/>
</dbReference>
<dbReference type="Pfam" id="PF00535">
    <property type="entry name" value="Glycos_transf_2"/>
    <property type="match status" value="1"/>
</dbReference>
<evidence type="ECO:0000313" key="3">
    <source>
        <dbReference type="Proteomes" id="UP000006377"/>
    </source>
</evidence>
<dbReference type="SUPFAM" id="SSF53448">
    <property type="entry name" value="Nucleotide-diphospho-sugar transferases"/>
    <property type="match status" value="1"/>
</dbReference>
<keyword evidence="3" id="KW-1185">Reference proteome</keyword>
<accession>A7HYG5</accession>
<dbReference type="InterPro" id="IPR001173">
    <property type="entry name" value="Glyco_trans_2-like"/>
</dbReference>
<evidence type="ECO:0000313" key="2">
    <source>
        <dbReference type="EMBL" id="ABS64948.1"/>
    </source>
</evidence>
<dbReference type="HOGENOM" id="CLU_023845_0_2_5"/>
<dbReference type="CDD" id="cd04186">
    <property type="entry name" value="GT_2_like_c"/>
    <property type="match status" value="1"/>
</dbReference>
<evidence type="ECO:0000259" key="1">
    <source>
        <dbReference type="Pfam" id="PF00535"/>
    </source>
</evidence>
<dbReference type="EMBL" id="CP000774">
    <property type="protein sequence ID" value="ABS64948.1"/>
    <property type="molecule type" value="Genomic_DNA"/>
</dbReference>
<dbReference type="PANTHER" id="PTHR43179">
    <property type="entry name" value="RHAMNOSYLTRANSFERASE WBBL"/>
    <property type="match status" value="1"/>
</dbReference>
<dbReference type="Gene3D" id="3.90.550.10">
    <property type="entry name" value="Spore Coat Polysaccharide Biosynthesis Protein SpsA, Chain A"/>
    <property type="match status" value="1"/>
</dbReference>
<dbReference type="KEGG" id="pla:Plav_3344"/>
<gene>
    <name evidence="2" type="ordered locus">Plav_3344</name>
</gene>
<sequence>MSVVLVTFNSADVIARALTSIPQGPEVIVVDNASTDDSLRIAEKNGARCIRSEVNLGYGAACNLGAAESRGDYILFLNPDAILLNDALDKLLSTVDDNPGACAAGPKFVDGAGGGTWRFQSILHPLKKGIVYPPAEPEGNCCLPLLTGAAILCRRDAFETAGGFDENIFLYYEDDDICRRLTSAGHSLIYVPEAEVYHEFGRSSGGARHIIRFKHEKKLLSRAYVMQKYGLPFDFHAEKRKALQRLVFATVKFDHNRRAAALGNLDALRKLSRP</sequence>
<feature type="domain" description="Glycosyltransferase 2-like" evidence="1">
    <location>
        <begin position="2"/>
        <end position="158"/>
    </location>
</feature>
<dbReference type="CAZy" id="GT2">
    <property type="family name" value="Glycosyltransferase Family 2"/>
</dbReference>
<protein>
    <submittedName>
        <fullName evidence="2">Glycosyl transferase family 2</fullName>
    </submittedName>
</protein>
<dbReference type="PANTHER" id="PTHR43179:SF7">
    <property type="entry name" value="RHAMNOSYLTRANSFERASE WBBL"/>
    <property type="match status" value="1"/>
</dbReference>
<dbReference type="Proteomes" id="UP000006377">
    <property type="component" value="Chromosome"/>
</dbReference>
<organism evidence="2 3">
    <name type="scientific">Parvibaculum lavamentivorans (strain DS-1 / DSM 13023 / NCIMB 13966)</name>
    <dbReference type="NCBI Taxonomy" id="402881"/>
    <lineage>
        <taxon>Bacteria</taxon>
        <taxon>Pseudomonadati</taxon>
        <taxon>Pseudomonadota</taxon>
        <taxon>Alphaproteobacteria</taxon>
        <taxon>Hyphomicrobiales</taxon>
        <taxon>Parvibaculaceae</taxon>
        <taxon>Parvibaculum</taxon>
    </lineage>
</organism>
<dbReference type="eggNOG" id="COG1216">
    <property type="taxonomic scope" value="Bacteria"/>
</dbReference>
<name>A7HYG5_PARL1</name>